<dbReference type="EMBL" id="AE017308">
    <property type="protein sequence ID" value="AAT27927.1"/>
    <property type="molecule type" value="Genomic_DNA"/>
</dbReference>
<keyword evidence="1" id="KW-1133">Transmembrane helix</keyword>
<keyword evidence="1" id="KW-0472">Membrane</keyword>
<evidence type="ECO:0000313" key="2">
    <source>
        <dbReference type="EMBL" id="AAT27927.1"/>
    </source>
</evidence>
<keyword evidence="3" id="KW-1185">Reference proteome</keyword>
<dbReference type="HOGENOM" id="CLU_291669_0_0_14"/>
<dbReference type="STRING" id="267748.MMOB4410"/>
<evidence type="ECO:0000256" key="1">
    <source>
        <dbReference type="SAM" id="Phobius"/>
    </source>
</evidence>
<sequence>MFDKKSVLFKGLLVATGIVATISAISIGVVIGVNSNKETTNDNSNNSLNNLEKFDVVFSSNLRNQNTLKASDALKLAKENPSRFFSLKTNNIPSNYSIDFSTAQANDDEGQILFNVTILGPNNTSLVYKSTVKNFLPNNYSEDVLKILNNFRSFENPGLIKITELTNAKFSIQDFILSSPAKAVEILVDGNNFRFSLMENSIPSVVNFNFNNAKISRLNSNNSVTIDFEIIHENDLPYVFSIEVIVSSEQNNLQVQRNQLNTQLNHLKNNLFNNSIPIGTLNSNSFINFVNFQNPTQKIASQLKLENLRLNTLISNFNEATLKDLNLFSYSLTSIDSNNGTESTQPNVNLIVRIESIQNRNVSDTFQINLIGFLTLENASKLAENNPILKNLNTRIETIFTPAILSSGTDEEINAISKSLFEQLYNLPSSDFGFIYSLKDFSVNFITGELSLIYEISGQGLESPKTYTKIIGGFLKRNQEDFDKFNQSNASILRRAIVNPSANLNSINSIFSIKNILTNDSTGKSNLDLETIVDSDIEFSFERLLISSLERENSNISFEENFLQLLLKENFNKSFITNNFDFISNNVKPTMKIENISISSKNLETGILRFSYDLVFNSITSVANSLNPLTQEIIIPNNIVEVRGFKINQSIDQQNLNLIISFLSNEQNFNFPNLNKNARPSSYTINNFQPVELSDLAKRQVLPNGSNPQIIVNGISSNDSLALVSLNISIIVGNFSKTEVLIVKGFVNPNQAILDNASTLVNFTSINLKNLLPSQVGELIITNSNFISNTSSAQLRSLVAGFSFGIQSLNLAEYEINIIPNSIVVDDETGKLNFEYKIKLLNFNEIISTQKTTGEISGFLTNDQNNLNNAIVTFFPTPKNVASLEFLPSEINETNFKQIIENVMVNNSMLEMNQYNISNLVIDRANDTNGVLRIISFDISHNMLKATLNNSNSGYTINNLKSTAQKTLEQIFSILPNPLKSSAVSPNKEFKDLVKEDFEVFISNNLYRGIIVSSKLENEITHKIIIRIEQIANPNIFIQYEKDFIL</sequence>
<feature type="transmembrane region" description="Helical" evidence="1">
    <location>
        <begin position="12"/>
        <end position="33"/>
    </location>
</feature>
<protein>
    <submittedName>
        <fullName evidence="2">Expressed protein</fullName>
    </submittedName>
</protein>
<name>Q6KHK3_MYCM1</name>
<dbReference type="RefSeq" id="WP_011264961.1">
    <property type="nucleotide sequence ID" value="NC_006908.1"/>
</dbReference>
<gene>
    <name evidence="2" type="ordered locus">MMOB4410</name>
</gene>
<dbReference type="KEGG" id="mmo:MMOB4410"/>
<evidence type="ECO:0000313" key="3">
    <source>
        <dbReference type="Proteomes" id="UP000009072"/>
    </source>
</evidence>
<accession>Q6KHK3</accession>
<dbReference type="AlphaFoldDB" id="Q6KHK3"/>
<keyword evidence="1" id="KW-0812">Transmembrane</keyword>
<proteinExistence type="predicted"/>
<reference evidence="2 3" key="1">
    <citation type="journal article" date="2004" name="Genome Res.">
        <title>The complete genome and proteome of Mycoplasma mobile.</title>
        <authorList>
            <person name="Jaffe J.D."/>
            <person name="Stange-Thomann N."/>
            <person name="Smith C."/>
            <person name="DeCaprio D."/>
            <person name="Fisher S."/>
            <person name="Butler J."/>
            <person name="Calvo S."/>
            <person name="Elkins T."/>
            <person name="FitzGerald M.G."/>
            <person name="Hafez N."/>
            <person name="Kodira C.D."/>
            <person name="Major J."/>
            <person name="Wang S."/>
            <person name="Wilkinson J."/>
            <person name="Nicol R."/>
            <person name="Nusbaum C."/>
            <person name="Birren B."/>
            <person name="Berg H.C."/>
            <person name="Church G.M."/>
        </authorList>
    </citation>
    <scope>NUCLEOTIDE SEQUENCE [LARGE SCALE GENOMIC DNA]</scope>
    <source>
        <strain evidence="3">ATCC 43663 / 163K / NCTC 11711</strain>
    </source>
</reference>
<organism evidence="2 3">
    <name type="scientific">Mycoplasma mobile (strain ATCC 43663 / 163K / NCTC 11711)</name>
    <name type="common">Mesomycoplasma mobile</name>
    <dbReference type="NCBI Taxonomy" id="267748"/>
    <lineage>
        <taxon>Bacteria</taxon>
        <taxon>Bacillati</taxon>
        <taxon>Mycoplasmatota</taxon>
        <taxon>Mycoplasmoidales</taxon>
        <taxon>Metamycoplasmataceae</taxon>
        <taxon>Mesomycoplasma</taxon>
    </lineage>
</organism>
<dbReference type="Proteomes" id="UP000009072">
    <property type="component" value="Chromosome"/>
</dbReference>